<dbReference type="VEuPathDB" id="HostDB:ENSCPOG00000032869"/>
<dbReference type="OMA" id="CHASSAQ"/>
<comment type="similarity">
    <text evidence="2">Belongs to the TMEM106 family.</text>
</comment>
<dbReference type="STRING" id="10141.ENSCPOP00000032564"/>
<feature type="transmembrane region" description="Helical" evidence="6">
    <location>
        <begin position="89"/>
        <end position="111"/>
    </location>
</feature>
<dbReference type="EMBL" id="AAKN02042423">
    <property type="status" value="NOT_ANNOTATED_CDS"/>
    <property type="molecule type" value="Genomic_DNA"/>
</dbReference>
<evidence type="ECO:0000259" key="7">
    <source>
        <dbReference type="Pfam" id="PF07092"/>
    </source>
</evidence>
<keyword evidence="3 6" id="KW-0812">Transmembrane</keyword>
<dbReference type="InterPro" id="IPR009790">
    <property type="entry name" value="TMEM106"/>
</dbReference>
<dbReference type="AlphaFoldDB" id="A0A286Y4C2"/>
<evidence type="ECO:0000259" key="8">
    <source>
        <dbReference type="Pfam" id="PF21002"/>
    </source>
</evidence>
<dbReference type="InterPro" id="IPR048509">
    <property type="entry name" value="TMEM106_C"/>
</dbReference>
<dbReference type="PANTHER" id="PTHR28556">
    <property type="entry name" value="TRANSMEMBRANE PROTEIN 106B"/>
    <property type="match status" value="1"/>
</dbReference>
<reference evidence="9" key="3">
    <citation type="submission" date="2025-09" db="UniProtKB">
        <authorList>
            <consortium name="Ensembl"/>
        </authorList>
    </citation>
    <scope>IDENTIFICATION</scope>
    <source>
        <strain evidence="9">2N</strain>
    </source>
</reference>
<reference evidence="9" key="2">
    <citation type="submission" date="2025-08" db="UniProtKB">
        <authorList>
            <consortium name="Ensembl"/>
        </authorList>
    </citation>
    <scope>IDENTIFICATION</scope>
    <source>
        <strain evidence="9">2N</strain>
    </source>
</reference>
<dbReference type="Pfam" id="PF07092">
    <property type="entry name" value="TMEM106"/>
    <property type="match status" value="1"/>
</dbReference>
<evidence type="ECO:0000313" key="10">
    <source>
        <dbReference type="Proteomes" id="UP000005447"/>
    </source>
</evidence>
<keyword evidence="4 6" id="KW-1133">Transmembrane helix</keyword>
<dbReference type="Ensembl" id="ENSCPOT00000047087.1">
    <property type="protein sequence ID" value="ENSCPOP00000032564.1"/>
    <property type="gene ID" value="ENSCPOG00000032869.1"/>
</dbReference>
<dbReference type="FunCoup" id="A0A286Y4C2">
    <property type="interactions" value="384"/>
</dbReference>
<evidence type="ECO:0000256" key="3">
    <source>
        <dbReference type="ARBA" id="ARBA00022692"/>
    </source>
</evidence>
<dbReference type="InParanoid" id="A0A286Y4C2"/>
<comment type="subcellular location">
    <subcellularLocation>
        <location evidence="1">Endomembrane system</location>
    </subcellularLocation>
</comment>
<proteinExistence type="inferred from homology"/>
<evidence type="ECO:0000256" key="6">
    <source>
        <dbReference type="SAM" id="Phobius"/>
    </source>
</evidence>
<keyword evidence="10" id="KW-1185">Reference proteome</keyword>
<feature type="domain" description="Transmembrane protein 106 C-terminal" evidence="7">
    <location>
        <begin position="108"/>
        <end position="234"/>
    </location>
</feature>
<keyword evidence="5 6" id="KW-0472">Membrane</keyword>
<dbReference type="Proteomes" id="UP000005447">
    <property type="component" value="Unassembled WGS sequence"/>
</dbReference>
<dbReference type="InterPro" id="IPR048511">
    <property type="entry name" value="TMEM106_N"/>
</dbReference>
<dbReference type="GeneTree" id="ENSGT00940000161546"/>
<sequence length="246" mass="26564">MGEMLSWLGSPEEDEHRLLLCPRLATASCHASSAQSPCSCVPGRGVASGSCVTCPTCQGSGRIPQELKKQLVAVIPYGDQRLKPRHTKLFVSLAVLLCLATTSLVTFSLAVCPVSLNSSSVAFDKANILLNATVDRLGHLQPQLLAITVTQLAIQVLHLSLVVGQLSESFLLHVGTLAKEQQDSHSRIADQSTKICTWLEIKVYHMLLHIQEGGLCSCLFKPVFESFQYVNCQGKALAHRPTGPPP</sequence>
<protein>
    <submittedName>
        <fullName evidence="9">Transmembrane protein 106A</fullName>
    </submittedName>
</protein>
<name>A0A286Y4C2_CAVPO</name>
<evidence type="ECO:0000256" key="2">
    <source>
        <dbReference type="ARBA" id="ARBA00008111"/>
    </source>
</evidence>
<dbReference type="Pfam" id="PF21002">
    <property type="entry name" value="TMEM106_N"/>
    <property type="match status" value="1"/>
</dbReference>
<reference evidence="10" key="1">
    <citation type="journal article" date="2011" name="Nature">
        <title>A high-resolution map of human evolutionary constraint using 29 mammals.</title>
        <authorList>
            <person name="Lindblad-Toh K."/>
            <person name="Garber M."/>
            <person name="Zuk O."/>
            <person name="Lin M.F."/>
            <person name="Parker B.J."/>
            <person name="Washietl S."/>
            <person name="Kheradpour P."/>
            <person name="Ernst J."/>
            <person name="Jordan G."/>
            <person name="Mauceli E."/>
            <person name="Ward L.D."/>
            <person name="Lowe C.B."/>
            <person name="Holloway A.K."/>
            <person name="Clamp M."/>
            <person name="Gnerre S."/>
            <person name="Alfoldi J."/>
            <person name="Beal K."/>
            <person name="Chang J."/>
            <person name="Clawson H."/>
            <person name="Cuff J."/>
            <person name="Di Palma F."/>
            <person name="Fitzgerald S."/>
            <person name="Flicek P."/>
            <person name="Guttman M."/>
            <person name="Hubisz M.J."/>
            <person name="Jaffe D.B."/>
            <person name="Jungreis I."/>
            <person name="Kent W.J."/>
            <person name="Kostka D."/>
            <person name="Lara M."/>
            <person name="Martins A.L."/>
            <person name="Massingham T."/>
            <person name="Moltke I."/>
            <person name="Raney B.J."/>
            <person name="Rasmussen M.D."/>
            <person name="Robinson J."/>
            <person name="Stark A."/>
            <person name="Vilella A.J."/>
            <person name="Wen J."/>
            <person name="Xie X."/>
            <person name="Zody M.C."/>
            <person name="Baldwin J."/>
            <person name="Bloom T."/>
            <person name="Chin C.W."/>
            <person name="Heiman D."/>
            <person name="Nicol R."/>
            <person name="Nusbaum C."/>
            <person name="Young S."/>
            <person name="Wilkinson J."/>
            <person name="Worley K.C."/>
            <person name="Kovar C.L."/>
            <person name="Muzny D.M."/>
            <person name="Gibbs R.A."/>
            <person name="Cree A."/>
            <person name="Dihn H.H."/>
            <person name="Fowler G."/>
            <person name="Jhangiani S."/>
            <person name="Joshi V."/>
            <person name="Lee S."/>
            <person name="Lewis L.R."/>
            <person name="Nazareth L.V."/>
            <person name="Okwuonu G."/>
            <person name="Santibanez J."/>
            <person name="Warren W.C."/>
            <person name="Mardis E.R."/>
            <person name="Weinstock G.M."/>
            <person name="Wilson R.K."/>
            <person name="Delehaunty K."/>
            <person name="Dooling D."/>
            <person name="Fronik C."/>
            <person name="Fulton L."/>
            <person name="Fulton B."/>
            <person name="Graves T."/>
            <person name="Minx P."/>
            <person name="Sodergren E."/>
            <person name="Birney E."/>
            <person name="Margulies E.H."/>
            <person name="Herrero J."/>
            <person name="Green E.D."/>
            <person name="Haussler D."/>
            <person name="Siepel A."/>
            <person name="Goldman N."/>
            <person name="Pollard K.S."/>
            <person name="Pedersen J.S."/>
            <person name="Lander E.S."/>
            <person name="Kellis M."/>
        </authorList>
    </citation>
    <scope>NUCLEOTIDE SEQUENCE [LARGE SCALE GENOMIC DNA]</scope>
    <source>
        <strain evidence="10">2N</strain>
    </source>
</reference>
<evidence type="ECO:0000313" key="9">
    <source>
        <dbReference type="Ensembl" id="ENSCPOP00000032564.1"/>
    </source>
</evidence>
<evidence type="ECO:0000256" key="4">
    <source>
        <dbReference type="ARBA" id="ARBA00022989"/>
    </source>
</evidence>
<evidence type="ECO:0000256" key="5">
    <source>
        <dbReference type="ARBA" id="ARBA00023136"/>
    </source>
</evidence>
<evidence type="ECO:0000256" key="1">
    <source>
        <dbReference type="ARBA" id="ARBA00004308"/>
    </source>
</evidence>
<accession>A0A286Y4C2</accession>
<organism evidence="9 10">
    <name type="scientific">Cavia porcellus</name>
    <name type="common">Guinea pig</name>
    <dbReference type="NCBI Taxonomy" id="10141"/>
    <lineage>
        <taxon>Eukaryota</taxon>
        <taxon>Metazoa</taxon>
        <taxon>Chordata</taxon>
        <taxon>Craniata</taxon>
        <taxon>Vertebrata</taxon>
        <taxon>Euteleostomi</taxon>
        <taxon>Mammalia</taxon>
        <taxon>Eutheria</taxon>
        <taxon>Euarchontoglires</taxon>
        <taxon>Glires</taxon>
        <taxon>Rodentia</taxon>
        <taxon>Hystricomorpha</taxon>
        <taxon>Caviidae</taxon>
        <taxon>Cavia</taxon>
    </lineage>
</organism>
<dbReference type="GO" id="GO:0012505">
    <property type="term" value="C:endomembrane system"/>
    <property type="evidence" value="ECO:0007669"/>
    <property type="project" value="UniProtKB-SubCell"/>
</dbReference>
<feature type="domain" description="Transmembrane protein 106 N-terminal" evidence="8">
    <location>
        <begin position="2"/>
        <end position="88"/>
    </location>
</feature>
<gene>
    <name evidence="9" type="primary">TMEM106A</name>
</gene>
<dbReference type="PANTHER" id="PTHR28556:SF3">
    <property type="entry name" value="TRANSMEMBRANE PROTEIN 106A"/>
    <property type="match status" value="1"/>
</dbReference>